<dbReference type="InterPro" id="IPR000043">
    <property type="entry name" value="Adenosylhomocysteinase-like"/>
</dbReference>
<proteinExistence type="inferred from homology"/>
<evidence type="ECO:0000313" key="6">
    <source>
        <dbReference type="EMBL" id="MBF1713866.1"/>
    </source>
</evidence>
<gene>
    <name evidence="6" type="ORF">HXO88_09135</name>
</gene>
<sequence>MSYIFSDNQLKVCHRYLNQSRNKSLVSNTRLIILEHILPTTSSLIQLLDKAGVEIDSIIAKPYSIDNNIMKKLKSKYNVIKESYEKLEETDLLVNILLKSVNKSKTDKKKIVIIDVGGYFAKPIISLYHKDPDSVKYICGIIEDTTFGHNRYLEKIKDIPVPVFSVARSELKEIEARYVGNDAVIAMESLLRKQEMLISGRRALVIGYGMIGQNVALSLKRNNLNVSVYDRDDTKHIKAFVDGYQIHKKAELIKNADIIFFATGNPDGAFTFKDIEDCKNGVILASVGSKDTEFDVKELKAQAKSTSKIGKYMVKYKLSNSNEVIVAKEGTAVNFLLPSIPSEVLDIVFSEILVCMFKLLRHAEEDKFPLHTIHTSTQINRNSISKDWLRYTNK</sequence>
<dbReference type="InterPro" id="IPR015878">
    <property type="entry name" value="Ado_hCys_hydrolase_NAD-bd"/>
</dbReference>
<dbReference type="SUPFAM" id="SSF52283">
    <property type="entry name" value="Formate/glycerate dehydrogenase catalytic domain-like"/>
    <property type="match status" value="1"/>
</dbReference>
<dbReference type="PANTHER" id="PTHR23420">
    <property type="entry name" value="ADENOSYLHOMOCYSTEINASE"/>
    <property type="match status" value="1"/>
</dbReference>
<evidence type="ECO:0000256" key="3">
    <source>
        <dbReference type="ARBA" id="ARBA00022563"/>
    </source>
</evidence>
<evidence type="ECO:0000256" key="4">
    <source>
        <dbReference type="ARBA" id="ARBA00023027"/>
    </source>
</evidence>
<evidence type="ECO:0000259" key="5">
    <source>
        <dbReference type="SMART" id="SM00997"/>
    </source>
</evidence>
<keyword evidence="4" id="KW-0520">NAD</keyword>
<evidence type="ECO:0000313" key="7">
    <source>
        <dbReference type="Proteomes" id="UP000721045"/>
    </source>
</evidence>
<keyword evidence="3" id="KW-0554">One-carbon metabolism</keyword>
<feature type="domain" description="S-adenosyl-L-homocysteine hydrolase NAD binding" evidence="5">
    <location>
        <begin position="176"/>
        <end position="340"/>
    </location>
</feature>
<dbReference type="InterPro" id="IPR036291">
    <property type="entry name" value="NAD(P)-bd_dom_sf"/>
</dbReference>
<evidence type="ECO:0000256" key="2">
    <source>
        <dbReference type="ARBA" id="ARBA00007122"/>
    </source>
</evidence>
<protein>
    <submittedName>
        <fullName evidence="6">NAD(P)-binding domain-containing protein</fullName>
    </submittedName>
</protein>
<dbReference type="Gene3D" id="3.40.50.1480">
    <property type="entry name" value="Adenosylhomocysteinase-like"/>
    <property type="match status" value="1"/>
</dbReference>
<dbReference type="GO" id="GO:0033353">
    <property type="term" value="P:S-adenosylmethionine cycle"/>
    <property type="evidence" value="ECO:0007669"/>
    <property type="project" value="TreeGrafter"/>
</dbReference>
<dbReference type="SUPFAM" id="SSF51735">
    <property type="entry name" value="NAD(P)-binding Rossmann-fold domains"/>
    <property type="match status" value="1"/>
</dbReference>
<comment type="caution">
    <text evidence="6">The sequence shown here is derived from an EMBL/GenBank/DDBJ whole genome shotgun (WGS) entry which is preliminary data.</text>
</comment>
<dbReference type="PANTHER" id="PTHR23420:SF0">
    <property type="entry name" value="ADENOSYLHOMOCYSTEINASE"/>
    <property type="match status" value="1"/>
</dbReference>
<dbReference type="GO" id="GO:0006730">
    <property type="term" value="P:one-carbon metabolic process"/>
    <property type="evidence" value="ECO:0007669"/>
    <property type="project" value="UniProtKB-KW"/>
</dbReference>
<comment type="cofactor">
    <cofactor evidence="1">
        <name>NAD(+)</name>
        <dbReference type="ChEBI" id="CHEBI:57540"/>
    </cofactor>
</comment>
<dbReference type="AlphaFoldDB" id="A0A930RDB4"/>
<organism evidence="6 7">
    <name type="scientific">Streptococcus intermedius</name>
    <dbReference type="NCBI Taxonomy" id="1338"/>
    <lineage>
        <taxon>Bacteria</taxon>
        <taxon>Bacillati</taxon>
        <taxon>Bacillota</taxon>
        <taxon>Bacilli</taxon>
        <taxon>Lactobacillales</taxon>
        <taxon>Streptococcaceae</taxon>
        <taxon>Streptococcus</taxon>
        <taxon>Streptococcus anginosus group</taxon>
    </lineage>
</organism>
<evidence type="ECO:0000256" key="1">
    <source>
        <dbReference type="ARBA" id="ARBA00001911"/>
    </source>
</evidence>
<comment type="similarity">
    <text evidence="2">Belongs to the adenosylhomocysteinase family.</text>
</comment>
<dbReference type="Gene3D" id="3.40.50.720">
    <property type="entry name" value="NAD(P)-binding Rossmann-like Domain"/>
    <property type="match status" value="1"/>
</dbReference>
<accession>A0A930RDB4</accession>
<dbReference type="Pfam" id="PF00670">
    <property type="entry name" value="AdoHcyase_NAD"/>
    <property type="match status" value="1"/>
</dbReference>
<dbReference type="GO" id="GO:0004013">
    <property type="term" value="F:adenosylhomocysteinase activity"/>
    <property type="evidence" value="ECO:0007669"/>
    <property type="project" value="TreeGrafter"/>
</dbReference>
<reference evidence="6" key="1">
    <citation type="submission" date="2020-04" db="EMBL/GenBank/DDBJ databases">
        <title>Deep metagenomics examines the oral microbiome during advanced dental caries in children, revealing novel taxa and co-occurrences with host molecules.</title>
        <authorList>
            <person name="Baker J.L."/>
            <person name="Morton J.T."/>
            <person name="Dinis M."/>
            <person name="Alvarez R."/>
            <person name="Tran N.C."/>
            <person name="Knight R."/>
            <person name="Edlund A."/>
        </authorList>
    </citation>
    <scope>NUCLEOTIDE SEQUENCE</scope>
    <source>
        <strain evidence="6">JCVI_23_bin.22</strain>
    </source>
</reference>
<dbReference type="Proteomes" id="UP000721045">
    <property type="component" value="Unassembled WGS sequence"/>
</dbReference>
<dbReference type="SMART" id="SM00997">
    <property type="entry name" value="AdoHcyase_NAD"/>
    <property type="match status" value="1"/>
</dbReference>
<dbReference type="GO" id="GO:0005829">
    <property type="term" value="C:cytosol"/>
    <property type="evidence" value="ECO:0007669"/>
    <property type="project" value="TreeGrafter"/>
</dbReference>
<dbReference type="EMBL" id="JABZYP010000061">
    <property type="protein sequence ID" value="MBF1713866.1"/>
    <property type="molecule type" value="Genomic_DNA"/>
</dbReference>
<dbReference type="InterPro" id="IPR042172">
    <property type="entry name" value="Adenosylhomocyst_ase-like_sf"/>
</dbReference>
<dbReference type="SMART" id="SM00996">
    <property type="entry name" value="AdoHcyase"/>
    <property type="match status" value="1"/>
</dbReference>
<name>A0A930RDB4_STRIT</name>